<keyword evidence="4" id="KW-0808">Transferase</keyword>
<comment type="similarity">
    <text evidence="10">Belongs to the glycosyltransferase 14 family.</text>
</comment>
<dbReference type="Proteomes" id="UP000694569">
    <property type="component" value="Unplaced"/>
</dbReference>
<sequence length="429" mass="49777">MLRGIIRHCTVKWKNLLLVVLFTAVTLTLVKHHHKYVTLNSSSDLTLSEENPRFPVNCTKIIKGDFEEIQDAKLQLLSVNFRSHRHRLTEEDYINMTKDCSSFTKERKYILDPLSKEESKFPIAYSIVVHHRIDMFEKLLRSIYMPQNSYCIHVDQKSSQPFLEAVKAIISCFNNVFIASQLESVIYASWTRVQADLNCMKDLHAQNLQWKYLLNLCGMDFPIKTNREIVDMLKTLKGENSLETEKMPSHKEARWRKHHEIVDGVLKKTETEKKPPPYNIPIFSGSAYFVLSRAFIGQVLTNEKIKLFLDWSKDTYSPDEFMWATLQRIPEMPGFVPASSKYDVSDMNSIARFVKWNYLEGDVSKGATYPLCTGIHVRSVCVFGAGDLQFMLSKHHLFANKFDVDVDPFAVQCLEEHLRYKALHQESHI</sequence>
<evidence type="ECO:0000256" key="3">
    <source>
        <dbReference type="ARBA" id="ARBA00022676"/>
    </source>
</evidence>
<keyword evidence="8" id="KW-0472">Membrane</keyword>
<keyword evidence="6" id="KW-0735">Signal-anchor</keyword>
<evidence type="ECO:0000313" key="11">
    <source>
        <dbReference type="Ensembl" id="ENSLLEP00000017869.1"/>
    </source>
</evidence>
<dbReference type="AlphaFoldDB" id="A0A8C5MW53"/>
<organism evidence="11 12">
    <name type="scientific">Leptobrachium leishanense</name>
    <name type="common">Leishan spiny toad</name>
    <dbReference type="NCBI Taxonomy" id="445787"/>
    <lineage>
        <taxon>Eukaryota</taxon>
        <taxon>Metazoa</taxon>
        <taxon>Chordata</taxon>
        <taxon>Craniata</taxon>
        <taxon>Vertebrata</taxon>
        <taxon>Euteleostomi</taxon>
        <taxon>Amphibia</taxon>
        <taxon>Batrachia</taxon>
        <taxon>Anura</taxon>
        <taxon>Pelobatoidea</taxon>
        <taxon>Megophryidae</taxon>
        <taxon>Leptobrachium</taxon>
    </lineage>
</organism>
<keyword evidence="12" id="KW-1185">Reference proteome</keyword>
<evidence type="ECO:0000313" key="12">
    <source>
        <dbReference type="Proteomes" id="UP000694569"/>
    </source>
</evidence>
<dbReference type="Pfam" id="PF02485">
    <property type="entry name" value="Branch"/>
    <property type="match status" value="1"/>
</dbReference>
<protein>
    <submittedName>
        <fullName evidence="11">Glucosaminyl (N-acetyl) transferase 1</fullName>
    </submittedName>
</protein>
<evidence type="ECO:0000256" key="6">
    <source>
        <dbReference type="ARBA" id="ARBA00022968"/>
    </source>
</evidence>
<comment type="pathway">
    <text evidence="2">Protein modification; protein glycosylation.</text>
</comment>
<dbReference type="PANTHER" id="PTHR19297">
    <property type="entry name" value="GLYCOSYLTRANSFERASE 14 FAMILY MEMBER"/>
    <property type="match status" value="1"/>
</dbReference>
<evidence type="ECO:0000256" key="7">
    <source>
        <dbReference type="ARBA" id="ARBA00022989"/>
    </source>
</evidence>
<dbReference type="GO" id="GO:0003829">
    <property type="term" value="F:beta-1,3-galactosyl-O-glycosyl-glycoprotein beta-1,6-N-acetylglucosaminyltransferase activity"/>
    <property type="evidence" value="ECO:0007669"/>
    <property type="project" value="TreeGrafter"/>
</dbReference>
<keyword evidence="9" id="KW-0325">Glycoprotein</keyword>
<comment type="subcellular location">
    <subcellularLocation>
        <location evidence="1">Golgi apparatus membrane</location>
        <topology evidence="1">Single-pass type II membrane protein</topology>
    </subcellularLocation>
</comment>
<evidence type="ECO:0000256" key="5">
    <source>
        <dbReference type="ARBA" id="ARBA00022692"/>
    </source>
</evidence>
<name>A0A8C5MW53_9ANUR</name>
<evidence type="ECO:0000256" key="4">
    <source>
        <dbReference type="ARBA" id="ARBA00022679"/>
    </source>
</evidence>
<reference evidence="11" key="2">
    <citation type="submission" date="2025-09" db="UniProtKB">
        <authorList>
            <consortium name="Ensembl"/>
        </authorList>
    </citation>
    <scope>IDENTIFICATION</scope>
</reference>
<dbReference type="InterPro" id="IPR003406">
    <property type="entry name" value="Glyco_trans_14"/>
</dbReference>
<keyword evidence="5" id="KW-0812">Transmembrane</keyword>
<keyword evidence="7" id="KW-1133">Transmembrane helix</keyword>
<keyword evidence="3" id="KW-0328">Glycosyltransferase</keyword>
<dbReference type="OrthoDB" id="2019572at2759"/>
<evidence type="ECO:0000256" key="10">
    <source>
        <dbReference type="ARBA" id="ARBA00038150"/>
    </source>
</evidence>
<dbReference type="Ensembl" id="ENSLLET00000018568.1">
    <property type="protein sequence ID" value="ENSLLEP00000017869.1"/>
    <property type="gene ID" value="ENSLLEG00000011390.1"/>
</dbReference>
<evidence type="ECO:0000256" key="9">
    <source>
        <dbReference type="ARBA" id="ARBA00023180"/>
    </source>
</evidence>
<accession>A0A8C5MW53</accession>
<reference evidence="11" key="1">
    <citation type="submission" date="2025-08" db="UniProtKB">
        <authorList>
            <consortium name="Ensembl"/>
        </authorList>
    </citation>
    <scope>IDENTIFICATION</scope>
</reference>
<evidence type="ECO:0000256" key="1">
    <source>
        <dbReference type="ARBA" id="ARBA00004323"/>
    </source>
</evidence>
<evidence type="ECO:0000256" key="8">
    <source>
        <dbReference type="ARBA" id="ARBA00023136"/>
    </source>
</evidence>
<dbReference type="GeneTree" id="ENSGT00940000161348"/>
<proteinExistence type="inferred from homology"/>
<dbReference type="PANTHER" id="PTHR19297:SF96">
    <property type="entry name" value="BETA-1,3-GALACTOSYL-O-GLYCOSYL-GLYCOPROTEIN BETA-1,6-N-ACETYLGLUCOSAMINYLTRANSFERASE"/>
    <property type="match status" value="1"/>
</dbReference>
<gene>
    <name evidence="11" type="primary">GCNT1</name>
</gene>
<dbReference type="GO" id="GO:0000139">
    <property type="term" value="C:Golgi membrane"/>
    <property type="evidence" value="ECO:0007669"/>
    <property type="project" value="UniProtKB-SubCell"/>
</dbReference>
<evidence type="ECO:0000256" key="2">
    <source>
        <dbReference type="ARBA" id="ARBA00004922"/>
    </source>
</evidence>